<dbReference type="PANTHER" id="PTHR22767">
    <property type="entry name" value="N-TERMINAL ACETYLTRANSFERASE-RELATED"/>
    <property type="match status" value="1"/>
</dbReference>
<proteinExistence type="inferred from homology"/>
<dbReference type="Proteomes" id="UP000281677">
    <property type="component" value="Unassembled WGS sequence"/>
</dbReference>
<dbReference type="PANTHER" id="PTHR22767:SF3">
    <property type="entry name" value="N-ALPHA-ACETYLTRANSFERASE 25, NATB AUXILIARY SUBUNIT"/>
    <property type="match status" value="1"/>
</dbReference>
<evidence type="ECO:0000256" key="2">
    <source>
        <dbReference type="SAM" id="MobiDB-lite"/>
    </source>
</evidence>
<dbReference type="OrthoDB" id="5296at2759"/>
<evidence type="ECO:0008006" key="5">
    <source>
        <dbReference type="Google" id="ProtNLM"/>
    </source>
</evidence>
<evidence type="ECO:0000256" key="1">
    <source>
        <dbReference type="ARBA" id="ARBA00006298"/>
    </source>
</evidence>
<name>A0A3M7J0B3_HORWE</name>
<feature type="region of interest" description="Disordered" evidence="2">
    <location>
        <begin position="244"/>
        <end position="264"/>
    </location>
</feature>
<dbReference type="EMBL" id="QWIT01000105">
    <property type="protein sequence ID" value="RMZ31235.1"/>
    <property type="molecule type" value="Genomic_DNA"/>
</dbReference>
<comment type="similarity">
    <text evidence="1">Belongs to the MDM20/NAA25 family.</text>
</comment>
<protein>
    <recommendedName>
        <fullName evidence="5">N-acetyltransferase B complex non catalytic subunit</fullName>
    </recommendedName>
</protein>
<gene>
    <name evidence="3" type="ORF">D0859_04636</name>
</gene>
<reference evidence="3 4" key="1">
    <citation type="journal article" date="2018" name="BMC Genomics">
        <title>Genomic evidence for intraspecific hybridization in a clonal and extremely halotolerant yeast.</title>
        <authorList>
            <person name="Gostincar C."/>
            <person name="Stajich J.E."/>
            <person name="Zupancic J."/>
            <person name="Zalar P."/>
            <person name="Gunde-Cimerman N."/>
        </authorList>
    </citation>
    <scope>NUCLEOTIDE SEQUENCE [LARGE SCALE GENOMIC DNA]</scope>
    <source>
        <strain evidence="3 4">EXF-120</strain>
    </source>
</reference>
<organism evidence="3 4">
    <name type="scientific">Hortaea werneckii</name>
    <name type="common">Black yeast</name>
    <name type="synonym">Cladosporium werneckii</name>
    <dbReference type="NCBI Taxonomy" id="91943"/>
    <lineage>
        <taxon>Eukaryota</taxon>
        <taxon>Fungi</taxon>
        <taxon>Dikarya</taxon>
        <taxon>Ascomycota</taxon>
        <taxon>Pezizomycotina</taxon>
        <taxon>Dothideomycetes</taxon>
        <taxon>Dothideomycetidae</taxon>
        <taxon>Mycosphaerellales</taxon>
        <taxon>Teratosphaeriaceae</taxon>
        <taxon>Hortaea</taxon>
    </lineage>
</organism>
<evidence type="ECO:0000313" key="3">
    <source>
        <dbReference type="EMBL" id="RMZ31235.1"/>
    </source>
</evidence>
<dbReference type="GO" id="GO:0031416">
    <property type="term" value="C:NatB complex"/>
    <property type="evidence" value="ECO:0007669"/>
    <property type="project" value="TreeGrafter"/>
</dbReference>
<comment type="caution">
    <text evidence="3">The sequence shown here is derived from an EMBL/GenBank/DDBJ whole genome shotgun (WGS) entry which is preliminary data.</text>
</comment>
<sequence length="769" mass="86280">MARYPTFEEYEAAGNYSEGIKRCDELLQRSPNDVHLLTTKFKLLSVNPSASSSQGQENSSTAVLNHFTTFQTPIKDPSELCRIEMAVVESQATTYPPPNTAGPQVAKLWENAVKASPNLNQKLELISTRWERAVFDSRIADMQQTLIQLKALQPRNRVVYMAHAALTQMLSLKSDDLSAKLALGLARKAVSEKFDQEDARLDCRVPGQVFAVQGAREDVEKAKGTRFGESKQIWEFLRKGLGEQGVNGREGEKGAAGGDPSKVVEGQESLPAEIEKSKQQFATLIRNEASSSEVRSFAVNAIRLFHTSTTSGARRSPADACFVAISATVRLFEQTKSQDYLLHAAYLAESLLRVNEHIHEARLILVYVYMRLGLASLAMKYFDSLNVKEIQNDTVGHVLFTRLSFLHPHPTTVRKKETYDPLKQLRRILDVYVRWEDKLADTEANVLHHGQTGMLFDLHELRESLRFSQTRRLALLEWRRIGRLMRNKCDDHDALSGVGPQVARNWIEARDNRDFNAAFDFGYNVETVLHGVNGKVPGQAWVAYSLIADSVWSLATGQHVLFSDAEALRDEVASRFQDVAGGSPPGLTEPERLAGELALQLLSVFIHAQSKTPDETKLSESLTCTTIAFDNLKLQDLLATDDSLAEHLEHHYVFADAVRLVIATCNAISGKSPTAVSEKCQELQQRAKDFFTKIQRHATEQQVRRKTPAVRQLMAEDDEVWKELQVFGGKEMDGFCEDVAKASKEGWEGLGRVKFVWNQVLKKKKRKKI</sequence>
<accession>A0A3M7J0B3</accession>
<dbReference type="InterPro" id="IPR019183">
    <property type="entry name" value="NAA25_NatB_aux_su"/>
</dbReference>
<evidence type="ECO:0000313" key="4">
    <source>
        <dbReference type="Proteomes" id="UP000281677"/>
    </source>
</evidence>
<dbReference type="Pfam" id="PF09797">
    <property type="entry name" value="NatB_MDM20"/>
    <property type="match status" value="1"/>
</dbReference>
<dbReference type="AlphaFoldDB" id="A0A3M7J0B3"/>
<dbReference type="VEuPathDB" id="FungiDB:BTJ68_04983"/>